<sequence length="136" mass="15738">MNFLIPCLIISSILFAGCHHNLEINDDLVERRMNSVFLNKDQNEVDLNALTDFSWEKAYIFPPYTTSEYMTEKLGFKWNNATGIDYRDDINLIVFVKDKKVVKYIELPRKYGDFASGDIENGITPENSIVTVEIFD</sequence>
<evidence type="ECO:0008006" key="3">
    <source>
        <dbReference type="Google" id="ProtNLM"/>
    </source>
</evidence>
<protein>
    <recommendedName>
        <fullName evidence="3">Lipoprotein</fullName>
    </recommendedName>
</protein>
<organism evidence="1 2">
    <name type="scientific">Metabacillus rhizolycopersici</name>
    <dbReference type="NCBI Taxonomy" id="2875709"/>
    <lineage>
        <taxon>Bacteria</taxon>
        <taxon>Bacillati</taxon>
        <taxon>Bacillota</taxon>
        <taxon>Bacilli</taxon>
        <taxon>Bacillales</taxon>
        <taxon>Bacillaceae</taxon>
        <taxon>Metabacillus</taxon>
    </lineage>
</organism>
<gene>
    <name evidence="1" type="ORF">K9V48_23990</name>
</gene>
<proteinExistence type="predicted"/>
<dbReference type="RefSeq" id="WP_224141633.1">
    <property type="nucleotide sequence ID" value="NZ_JAIQUM010000092.1"/>
</dbReference>
<dbReference type="Proteomes" id="UP001165287">
    <property type="component" value="Unassembled WGS sequence"/>
</dbReference>
<name>A0ABS7UY01_9BACI</name>
<keyword evidence="2" id="KW-1185">Reference proteome</keyword>
<dbReference type="EMBL" id="JAIQUM010000092">
    <property type="protein sequence ID" value="MBZ5753202.1"/>
    <property type="molecule type" value="Genomic_DNA"/>
</dbReference>
<accession>A0ABS7UY01</accession>
<comment type="caution">
    <text evidence="1">The sequence shown here is derived from an EMBL/GenBank/DDBJ whole genome shotgun (WGS) entry which is preliminary data.</text>
</comment>
<reference evidence="1" key="1">
    <citation type="submission" date="2024-05" db="EMBL/GenBank/DDBJ databases">
        <title>Metabacillus sp. nov., isolated from the rhizosphere soil of tomato plants.</title>
        <authorList>
            <person name="Ma R."/>
        </authorList>
    </citation>
    <scope>NUCLEOTIDE SEQUENCE</scope>
    <source>
        <strain evidence="1">DBTR6</strain>
    </source>
</reference>
<evidence type="ECO:0000313" key="1">
    <source>
        <dbReference type="EMBL" id="MBZ5753202.1"/>
    </source>
</evidence>
<evidence type="ECO:0000313" key="2">
    <source>
        <dbReference type="Proteomes" id="UP001165287"/>
    </source>
</evidence>